<gene>
    <name evidence="2" type="ORF">HYY65_00380</name>
</gene>
<evidence type="ECO:0000313" key="2">
    <source>
        <dbReference type="EMBL" id="MBI3013533.1"/>
    </source>
</evidence>
<dbReference type="Proteomes" id="UP000741360">
    <property type="component" value="Unassembled WGS sequence"/>
</dbReference>
<organism evidence="2 3">
    <name type="scientific">Tectimicrobiota bacterium</name>
    <dbReference type="NCBI Taxonomy" id="2528274"/>
    <lineage>
        <taxon>Bacteria</taxon>
        <taxon>Pseudomonadati</taxon>
        <taxon>Nitrospinota/Tectimicrobiota group</taxon>
        <taxon>Candidatus Tectimicrobiota</taxon>
    </lineage>
</organism>
<dbReference type="CDD" id="cd06558">
    <property type="entry name" value="crotonase-like"/>
    <property type="match status" value="1"/>
</dbReference>
<protein>
    <submittedName>
        <fullName evidence="2">Enoyl-CoA hydratase/isomerase family protein</fullName>
    </submittedName>
</protein>
<dbReference type="AlphaFoldDB" id="A0A932GMA9"/>
<name>A0A932GMA9_UNCTE</name>
<evidence type="ECO:0000256" key="1">
    <source>
        <dbReference type="ARBA" id="ARBA00005254"/>
    </source>
</evidence>
<dbReference type="GO" id="GO:0003824">
    <property type="term" value="F:catalytic activity"/>
    <property type="evidence" value="ECO:0007669"/>
    <property type="project" value="UniProtKB-ARBA"/>
</dbReference>
<reference evidence="2" key="1">
    <citation type="submission" date="2020-07" db="EMBL/GenBank/DDBJ databases">
        <title>Huge and variable diversity of episymbiotic CPR bacteria and DPANN archaea in groundwater ecosystems.</title>
        <authorList>
            <person name="He C.Y."/>
            <person name="Keren R."/>
            <person name="Whittaker M."/>
            <person name="Farag I.F."/>
            <person name="Doudna J."/>
            <person name="Cate J.H.D."/>
            <person name="Banfield J.F."/>
        </authorList>
    </citation>
    <scope>NUCLEOTIDE SEQUENCE</scope>
    <source>
        <strain evidence="2">NC_groundwater_717_Ag_S-0.2um_59_8</strain>
    </source>
</reference>
<accession>A0A932GMA9</accession>
<dbReference type="Gene3D" id="3.90.226.10">
    <property type="entry name" value="2-enoyl-CoA Hydratase, Chain A, domain 1"/>
    <property type="match status" value="1"/>
</dbReference>
<dbReference type="SUPFAM" id="SSF52096">
    <property type="entry name" value="ClpP/crotonase"/>
    <property type="match status" value="1"/>
</dbReference>
<evidence type="ECO:0000313" key="3">
    <source>
        <dbReference type="Proteomes" id="UP000741360"/>
    </source>
</evidence>
<proteinExistence type="inferred from homology"/>
<dbReference type="EMBL" id="JACPSX010000006">
    <property type="protein sequence ID" value="MBI3013533.1"/>
    <property type="molecule type" value="Genomic_DNA"/>
</dbReference>
<dbReference type="PANTHER" id="PTHR43802:SF1">
    <property type="entry name" value="IP11341P-RELATED"/>
    <property type="match status" value="1"/>
</dbReference>
<dbReference type="InterPro" id="IPR029045">
    <property type="entry name" value="ClpP/crotonase-like_dom_sf"/>
</dbReference>
<comment type="similarity">
    <text evidence="1">Belongs to the enoyl-CoA hydratase/isomerase family.</text>
</comment>
<sequence length="214" mass="23435">MADYSQYQHIKVEVSGGVALVTLNRPPHNLLNIRMHKEMADIPRDLNHDDDVRAVVITAEGKNFCAGGDFELFSRHKDNPTAKALGFEETREFIWNMIELEKPAIAAVHGLATGMGCQLALLCDIVLAADDETTRFSDGHMNIGVPPGDGGALIWPVLIGLARAKQYLFSSDPVSAREAERIGLIAQAIPRDQLLPTAMEWATRLASGPTRRLP</sequence>
<comment type="caution">
    <text evidence="2">The sequence shown here is derived from an EMBL/GenBank/DDBJ whole genome shotgun (WGS) entry which is preliminary data.</text>
</comment>
<dbReference type="InterPro" id="IPR001753">
    <property type="entry name" value="Enoyl-CoA_hydra/iso"/>
</dbReference>
<dbReference type="PANTHER" id="PTHR43802">
    <property type="entry name" value="ENOYL-COA HYDRATASE"/>
    <property type="match status" value="1"/>
</dbReference>
<dbReference type="Pfam" id="PF00378">
    <property type="entry name" value="ECH_1"/>
    <property type="match status" value="1"/>
</dbReference>